<keyword evidence="2" id="KW-1185">Reference proteome</keyword>
<sequence>MWEVDSSSFSQRPELGYWVHKELLEWLIPVAYDRQQAEFAHRRHPGTLQWFLDSDTYQKWIHETSDLYSDGQPQDLRTLFCPGPAGVGKTILTSAVIQDLGHRFGEGSDSNVGIAYLYCFYNCQEQQSTPNLLLVLLEQLVSNRSRHRPQTWVPSHTQERFGPPMTSPPSLAKIMKSLEEVIAKYDRVFFVLDALDECAPGDRNALRKELFRLQTESKVHPFATSDSDSDVEHMFANAPSLEIQANQEDVRSYLGWGMDELPAFVKKDPTVKEEIKDTIIKAAPGSNLEMRLQKFPLYFYAALHWGFHARIAFHKFLDMSSMKLRFLSSSALIEASCDVVFRVGQWPRDEDFPGDYPSGMNGLHIAAYFGITNLVCALGSRVGAMVNALDEWGFAALAWAANEGHEETVKAILGFRAIDVNIRDSRGRTPISLAAGHSHTSIVKDLPDHGANPNFKDFRQATPLWHAAKGGHTTTVALLTRRDIDLDATSETPLDSAVWHDHEDRKGRTPLALALEKGNEAVVGQLRATGAREKGLNEYHVFLNDDEDGRQDGIDMTRKQADGPAWDVGGETEQESDGASQSSMSGEDSWQDDFENPNWRKERARRRRWFNPNWFDDTPANGDGDSNHSRWSGTIDFYYHQSALRP</sequence>
<organism evidence="1 2">
    <name type="scientific">Fusarium keratoplasticum</name>
    <dbReference type="NCBI Taxonomy" id="1328300"/>
    <lineage>
        <taxon>Eukaryota</taxon>
        <taxon>Fungi</taxon>
        <taxon>Dikarya</taxon>
        <taxon>Ascomycota</taxon>
        <taxon>Pezizomycotina</taxon>
        <taxon>Sordariomycetes</taxon>
        <taxon>Hypocreomycetidae</taxon>
        <taxon>Hypocreales</taxon>
        <taxon>Nectriaceae</taxon>
        <taxon>Fusarium</taxon>
        <taxon>Fusarium solani species complex</taxon>
    </lineage>
</organism>
<dbReference type="Proteomes" id="UP001065298">
    <property type="component" value="Chromosome 2"/>
</dbReference>
<evidence type="ECO:0000313" key="1">
    <source>
        <dbReference type="EMBL" id="KAI8679321.1"/>
    </source>
</evidence>
<comment type="caution">
    <text evidence="1">The sequence shown here is derived from an EMBL/GenBank/DDBJ whole genome shotgun (WGS) entry which is preliminary data.</text>
</comment>
<gene>
    <name evidence="1" type="ORF">NCS57_00209800</name>
</gene>
<dbReference type="EMBL" id="CM046504">
    <property type="protein sequence ID" value="KAI8679321.1"/>
    <property type="molecule type" value="Genomic_DNA"/>
</dbReference>
<evidence type="ECO:0000313" key="2">
    <source>
        <dbReference type="Proteomes" id="UP001065298"/>
    </source>
</evidence>
<accession>A0ACC0R9X3</accession>
<reference evidence="1" key="1">
    <citation type="submission" date="2022-06" db="EMBL/GenBank/DDBJ databases">
        <title>Fusarium solani species complex genomes reveal bases of compartmentalisation and animal pathogenesis.</title>
        <authorList>
            <person name="Tsai I.J."/>
        </authorList>
    </citation>
    <scope>NUCLEOTIDE SEQUENCE</scope>
    <source>
        <strain evidence="1">Fu6.1</strain>
    </source>
</reference>
<proteinExistence type="predicted"/>
<protein>
    <submittedName>
        <fullName evidence="1">NACHT domain-containing protein</fullName>
    </submittedName>
</protein>
<name>A0ACC0R9X3_9HYPO</name>